<name>A0A1V1P569_9BACT</name>
<dbReference type="Proteomes" id="UP000189670">
    <property type="component" value="Unassembled WGS sequence"/>
</dbReference>
<dbReference type="InterPro" id="IPR022441">
    <property type="entry name" value="Para_beta_helix_rpt-2"/>
</dbReference>
<organism evidence="1 2">
    <name type="scientific">Candidatus Magnetoglobus multicellularis str. Araruama</name>
    <dbReference type="NCBI Taxonomy" id="890399"/>
    <lineage>
        <taxon>Bacteria</taxon>
        <taxon>Pseudomonadati</taxon>
        <taxon>Thermodesulfobacteriota</taxon>
        <taxon>Desulfobacteria</taxon>
        <taxon>Desulfobacterales</taxon>
        <taxon>Desulfobacteraceae</taxon>
        <taxon>Candidatus Magnetoglobus</taxon>
    </lineage>
</organism>
<dbReference type="NCBIfam" id="TIGR03804">
    <property type="entry name" value="para_beta_helix"/>
    <property type="match status" value="1"/>
</dbReference>
<evidence type="ECO:0000313" key="1">
    <source>
        <dbReference type="EMBL" id="ETR69885.1"/>
    </source>
</evidence>
<gene>
    <name evidence="1" type="ORF">OMM_09216</name>
</gene>
<dbReference type="SUPFAM" id="SSF51126">
    <property type="entry name" value="Pectin lyase-like"/>
    <property type="match status" value="1"/>
</dbReference>
<comment type="caution">
    <text evidence="1">The sequence shown here is derived from an EMBL/GenBank/DDBJ whole genome shotgun (WGS) entry which is preliminary data.</text>
</comment>
<sequence>MGFFPSIIVMTHKGFTIYGADSYGTTGLYVGTNGNNCIVMNQTTGMYIYGDTNFVADNQCYLNKEDGLFIQSSYSLFVNNVFHSNDR</sequence>
<dbReference type="EMBL" id="ATBP01000537">
    <property type="protein sequence ID" value="ETR69885.1"/>
    <property type="molecule type" value="Genomic_DNA"/>
</dbReference>
<proteinExistence type="predicted"/>
<evidence type="ECO:0000313" key="2">
    <source>
        <dbReference type="Proteomes" id="UP000189670"/>
    </source>
</evidence>
<reference evidence="2" key="1">
    <citation type="submission" date="2012-11" db="EMBL/GenBank/DDBJ databases">
        <authorList>
            <person name="Lucero-Rivera Y.E."/>
            <person name="Tovar-Ramirez D."/>
        </authorList>
    </citation>
    <scope>NUCLEOTIDE SEQUENCE [LARGE SCALE GENOMIC DNA]</scope>
    <source>
        <strain evidence="2">Araruama</strain>
    </source>
</reference>
<accession>A0A1V1P569</accession>
<dbReference type="AlphaFoldDB" id="A0A1V1P569"/>
<protein>
    <submittedName>
        <fullName evidence="1">Uncharacterized protein</fullName>
    </submittedName>
</protein>
<dbReference type="InterPro" id="IPR011050">
    <property type="entry name" value="Pectin_lyase_fold/virulence"/>
</dbReference>